<evidence type="ECO:0000313" key="2">
    <source>
        <dbReference type="EMBL" id="ELI8104169.1"/>
    </source>
</evidence>
<comment type="caution">
    <text evidence="1">The sequence shown here is derived from an EMBL/GenBank/DDBJ whole genome shotgun (WGS) entry which is preliminary data.</text>
</comment>
<dbReference type="InterPro" id="IPR010495">
    <property type="entry name" value="HasA_haem-bd"/>
</dbReference>
<evidence type="ECO:0000313" key="3">
    <source>
        <dbReference type="Proteomes" id="UP000041356"/>
    </source>
</evidence>
<dbReference type="EMBL" id="CPZF01000013">
    <property type="protein sequence ID" value="CNG43367.1"/>
    <property type="molecule type" value="Genomic_DNA"/>
</dbReference>
<dbReference type="AlphaFoldDB" id="A0A9P1PYN5"/>
<dbReference type="Gene3D" id="3.30.1500.10">
    <property type="entry name" value="Haem-binding HasA"/>
    <property type="match status" value="1"/>
</dbReference>
<accession>A0A9P1PYN5</accession>
<gene>
    <name evidence="1" type="primary">hasA</name>
    <name evidence="1" type="ORF">ERS137939_04031</name>
    <name evidence="2" type="ORF">RSF11_003926</name>
</gene>
<dbReference type="RefSeq" id="WP_046049985.1">
    <property type="nucleotide sequence ID" value="NZ_CAKODN010000029.1"/>
</dbReference>
<protein>
    <submittedName>
        <fullName evidence="1 2">Hemophore HasA</fullName>
    </submittedName>
</protein>
<sequence length="191" mass="20655">MTVTIKYNSQLAESTISSYMKDWTEKNGNITTATDKVYGQFADATMGAGNQYSMGSSHQADTGMILEGALVYNFQQHVFYGTMESLELGEVFVPNEGGLGRHFELPQLKVSGLDVTSTLGEAREGEVHKSVRGLQEGNPDPMLALLKTIGIDVDTQLKDMAIASQFEVMASDMPMIDTVGVVESSDMLLAA</sequence>
<reference evidence="2" key="2">
    <citation type="submission" date="2023-02" db="EMBL/GenBank/DDBJ databases">
        <authorList>
            <person name="Ashton P.M."/>
            <person name="Dallman T."/>
            <person name="Nair S."/>
            <person name="De Pinna E."/>
            <person name="Peters T."/>
            <person name="Grant K."/>
        </authorList>
    </citation>
    <scope>NUCLEOTIDE SEQUENCE</scope>
    <source>
        <strain evidence="2">01103883</strain>
    </source>
</reference>
<name>A0A9P1PYN5_YEREN</name>
<dbReference type="EMBL" id="ABNAVX010000031">
    <property type="protein sequence ID" value="ELI8104169.1"/>
    <property type="molecule type" value="Genomic_DNA"/>
</dbReference>
<dbReference type="Pfam" id="PF06438">
    <property type="entry name" value="HasA"/>
    <property type="match status" value="1"/>
</dbReference>
<organism evidence="1 3">
    <name type="scientific">Yersinia enterocolitica</name>
    <dbReference type="NCBI Taxonomy" id="630"/>
    <lineage>
        <taxon>Bacteria</taxon>
        <taxon>Pseudomonadati</taxon>
        <taxon>Pseudomonadota</taxon>
        <taxon>Gammaproteobacteria</taxon>
        <taxon>Enterobacterales</taxon>
        <taxon>Yersiniaceae</taxon>
        <taxon>Yersinia</taxon>
    </lineage>
</organism>
<dbReference type="Proteomes" id="UP000041356">
    <property type="component" value="Unassembled WGS sequence"/>
</dbReference>
<dbReference type="Proteomes" id="UP001182355">
    <property type="component" value="Unassembled WGS sequence"/>
</dbReference>
<dbReference type="InterPro" id="IPR036912">
    <property type="entry name" value="HasA_haem-bd_sf"/>
</dbReference>
<proteinExistence type="predicted"/>
<evidence type="ECO:0000313" key="1">
    <source>
        <dbReference type="EMBL" id="CNG43367.1"/>
    </source>
</evidence>
<reference evidence="1 3" key="1">
    <citation type="submission" date="2015-03" db="EMBL/GenBank/DDBJ databases">
        <authorList>
            <consortium name="Pathogen Informatics"/>
            <person name="Murphy D."/>
        </authorList>
    </citation>
    <scope>NUCLEOTIDE SEQUENCE [LARGE SCALE GENOMIC DNA]</scope>
    <source>
        <strain evidence="1 3">IP27818</strain>
    </source>
</reference>
<dbReference type="SUPFAM" id="SSF54621">
    <property type="entry name" value="Heme-binding protein A (HasA)"/>
    <property type="match status" value="1"/>
</dbReference>